<dbReference type="AlphaFoldDB" id="A0A2P2P3Z3"/>
<reference evidence="1" key="1">
    <citation type="submission" date="2018-02" db="EMBL/GenBank/DDBJ databases">
        <title>Rhizophora mucronata_Transcriptome.</title>
        <authorList>
            <person name="Meera S.P."/>
            <person name="Sreeshan A."/>
            <person name="Augustine A."/>
        </authorList>
    </citation>
    <scope>NUCLEOTIDE SEQUENCE</scope>
    <source>
        <tissue evidence="1">Leaf</tissue>
    </source>
</reference>
<sequence>MFFFFWSLGGHRSLERGDFGGRGGLKYILCYNHTSMFLPVVQFSRRVSRLVPMKPKMCVLAYKAYKL</sequence>
<proteinExistence type="predicted"/>
<name>A0A2P2P3Z3_RHIMU</name>
<evidence type="ECO:0000313" key="1">
    <source>
        <dbReference type="EMBL" id="MBX49447.1"/>
    </source>
</evidence>
<accession>A0A2P2P3Z3</accession>
<protein>
    <submittedName>
        <fullName evidence="1">Uncharacterized protein</fullName>
    </submittedName>
</protein>
<dbReference type="EMBL" id="GGEC01068963">
    <property type="protein sequence ID" value="MBX49447.1"/>
    <property type="molecule type" value="Transcribed_RNA"/>
</dbReference>
<organism evidence="1">
    <name type="scientific">Rhizophora mucronata</name>
    <name type="common">Asiatic mangrove</name>
    <dbReference type="NCBI Taxonomy" id="61149"/>
    <lineage>
        <taxon>Eukaryota</taxon>
        <taxon>Viridiplantae</taxon>
        <taxon>Streptophyta</taxon>
        <taxon>Embryophyta</taxon>
        <taxon>Tracheophyta</taxon>
        <taxon>Spermatophyta</taxon>
        <taxon>Magnoliopsida</taxon>
        <taxon>eudicotyledons</taxon>
        <taxon>Gunneridae</taxon>
        <taxon>Pentapetalae</taxon>
        <taxon>rosids</taxon>
        <taxon>fabids</taxon>
        <taxon>Malpighiales</taxon>
        <taxon>Rhizophoraceae</taxon>
        <taxon>Rhizophora</taxon>
    </lineage>
</organism>